<evidence type="ECO:0000313" key="4">
    <source>
        <dbReference type="EMBL" id="PRO71644.1"/>
    </source>
</evidence>
<dbReference type="InterPro" id="IPR009061">
    <property type="entry name" value="DNA-bd_dom_put_sf"/>
</dbReference>
<dbReference type="GO" id="GO:0003700">
    <property type="term" value="F:DNA-binding transcription factor activity"/>
    <property type="evidence" value="ECO:0007669"/>
    <property type="project" value="InterPro"/>
</dbReference>
<name>A0A2S9V5F9_9ALTE</name>
<dbReference type="AlphaFoldDB" id="A0A2S9V5F9"/>
<dbReference type="OrthoDB" id="9808480at2"/>
<feature type="domain" description="HTH merR-type" evidence="3">
    <location>
        <begin position="1"/>
        <end position="69"/>
    </location>
</feature>
<evidence type="ECO:0000313" key="5">
    <source>
        <dbReference type="Proteomes" id="UP000238949"/>
    </source>
</evidence>
<dbReference type="RefSeq" id="WP_105936382.1">
    <property type="nucleotide sequence ID" value="NZ_PVNP01000203.1"/>
</dbReference>
<organism evidence="4 5">
    <name type="scientific">Alteromonas alba</name>
    <dbReference type="NCBI Taxonomy" id="2079529"/>
    <lineage>
        <taxon>Bacteria</taxon>
        <taxon>Pseudomonadati</taxon>
        <taxon>Pseudomonadota</taxon>
        <taxon>Gammaproteobacteria</taxon>
        <taxon>Alteromonadales</taxon>
        <taxon>Alteromonadaceae</taxon>
        <taxon>Alteromonas/Salinimonas group</taxon>
        <taxon>Alteromonas</taxon>
    </lineage>
</organism>
<dbReference type="PROSITE" id="PS00552">
    <property type="entry name" value="HTH_MERR_1"/>
    <property type="match status" value="1"/>
</dbReference>
<gene>
    <name evidence="4" type="ORF">C6Y40_21180</name>
</gene>
<dbReference type="InterPro" id="IPR047057">
    <property type="entry name" value="MerR_fam"/>
</dbReference>
<proteinExistence type="predicted"/>
<dbReference type="Gene3D" id="1.10.1660.10">
    <property type="match status" value="1"/>
</dbReference>
<dbReference type="PRINTS" id="PR00040">
    <property type="entry name" value="HTHMERR"/>
</dbReference>
<keyword evidence="5" id="KW-1185">Reference proteome</keyword>
<dbReference type="SUPFAM" id="SSF46955">
    <property type="entry name" value="Putative DNA-binding domain"/>
    <property type="match status" value="1"/>
</dbReference>
<accession>A0A2S9V5F9</accession>
<keyword evidence="2" id="KW-0175">Coiled coil</keyword>
<dbReference type="PANTHER" id="PTHR30204">
    <property type="entry name" value="REDOX-CYCLING DRUG-SENSING TRANSCRIPTIONAL ACTIVATOR SOXR"/>
    <property type="match status" value="1"/>
</dbReference>
<sequence>MNVAEFSKRLNISPHTIRYYDKVGLLDDIHRLSSGHRYFQEKDIVWFEFIQRLKDTGMPIKQIREYAELRKQGKATLASRHAMLKAHSSKLSEQIQTQQLHLEKLKDKINFYQSELEKKECLTESKL</sequence>
<evidence type="ECO:0000256" key="1">
    <source>
        <dbReference type="ARBA" id="ARBA00023125"/>
    </source>
</evidence>
<keyword evidence="1" id="KW-0238">DNA-binding</keyword>
<dbReference type="Proteomes" id="UP000238949">
    <property type="component" value="Unassembled WGS sequence"/>
</dbReference>
<dbReference type="PROSITE" id="PS50937">
    <property type="entry name" value="HTH_MERR_2"/>
    <property type="match status" value="1"/>
</dbReference>
<dbReference type="CDD" id="cd01109">
    <property type="entry name" value="HTH_YyaN"/>
    <property type="match status" value="1"/>
</dbReference>
<dbReference type="InterPro" id="IPR000551">
    <property type="entry name" value="MerR-type_HTH_dom"/>
</dbReference>
<evidence type="ECO:0000256" key="2">
    <source>
        <dbReference type="SAM" id="Coils"/>
    </source>
</evidence>
<protein>
    <submittedName>
        <fullName evidence="4">MerR family transcriptional regulator</fullName>
    </submittedName>
</protein>
<evidence type="ECO:0000259" key="3">
    <source>
        <dbReference type="PROSITE" id="PS50937"/>
    </source>
</evidence>
<reference evidence="5" key="1">
    <citation type="journal article" date="2020" name="Int. J. Syst. Evol. Microbiol.">
        <title>Alteromonas alba sp. nov., a marine bacterium isolated from the seawater of the West Pacific Ocean.</title>
        <authorList>
            <person name="Sun C."/>
            <person name="Wu Y.-H."/>
            <person name="Xamxidin M."/>
            <person name="Cheng H."/>
            <person name="Xu X.-W."/>
        </authorList>
    </citation>
    <scope>NUCLEOTIDE SEQUENCE [LARGE SCALE GENOMIC DNA]</scope>
    <source>
        <strain evidence="5">190</strain>
    </source>
</reference>
<dbReference type="SMART" id="SM00422">
    <property type="entry name" value="HTH_MERR"/>
    <property type="match status" value="1"/>
</dbReference>
<dbReference type="Pfam" id="PF13411">
    <property type="entry name" value="MerR_1"/>
    <property type="match status" value="1"/>
</dbReference>
<dbReference type="EMBL" id="PVNP01000203">
    <property type="protein sequence ID" value="PRO71644.1"/>
    <property type="molecule type" value="Genomic_DNA"/>
</dbReference>
<feature type="coiled-coil region" evidence="2">
    <location>
        <begin position="88"/>
        <end position="122"/>
    </location>
</feature>
<dbReference type="PANTHER" id="PTHR30204:SF98">
    <property type="entry name" value="HTH-TYPE TRANSCRIPTIONAL REGULATOR ADHR"/>
    <property type="match status" value="1"/>
</dbReference>
<comment type="caution">
    <text evidence="4">The sequence shown here is derived from an EMBL/GenBank/DDBJ whole genome shotgun (WGS) entry which is preliminary data.</text>
</comment>
<dbReference type="GO" id="GO:0003677">
    <property type="term" value="F:DNA binding"/>
    <property type="evidence" value="ECO:0007669"/>
    <property type="project" value="UniProtKB-KW"/>
</dbReference>